<proteinExistence type="predicted"/>
<reference evidence="1 2" key="2">
    <citation type="journal article" date="2011" name="J. Bacteriol.">
        <title>Genomes of three methylotrophs from a single niche uncover genetic and metabolic divergence of Methylophilaceae.</title>
        <authorList>
            <person name="Lapidus A."/>
            <person name="Clum A."/>
            <person name="Labutti K."/>
            <person name="Kaluzhnaya M.G."/>
            <person name="Lim S."/>
            <person name="Beck D.A."/>
            <person name="Glavina Del Rio T."/>
            <person name="Nolan M."/>
            <person name="Mavromatis K."/>
            <person name="Huntemann M."/>
            <person name="Lucas S."/>
            <person name="Lidstrom M.E."/>
            <person name="Ivanova N."/>
            <person name="Chistoserdova L."/>
        </authorList>
    </citation>
    <scope>NUCLEOTIDE SEQUENCE [LARGE SCALE GENOMIC DNA]</scope>
    <source>
        <strain evidence="1 2">SIP3-4</strain>
    </source>
</reference>
<protein>
    <submittedName>
        <fullName evidence="1">Uncharacterized protein</fullName>
    </submittedName>
</protein>
<dbReference type="STRING" id="582744.Msip34_2547"/>
<evidence type="ECO:0000313" key="2">
    <source>
        <dbReference type="Proteomes" id="UP000002743"/>
    </source>
</evidence>
<sequence length="42" mass="5001">MIRFTTSSMEHFIVKSAYELSLIGRCFKCSNLYIKCYNLYLL</sequence>
<evidence type="ECO:0000313" key="1">
    <source>
        <dbReference type="EMBL" id="ACT51784.1"/>
    </source>
</evidence>
<reference evidence="2" key="1">
    <citation type="submission" date="2009-07" db="EMBL/GenBank/DDBJ databases">
        <title>Complete sequence of chromosome of Methylovorus sp. SIP3-4.</title>
        <authorList>
            <person name="Lucas S."/>
            <person name="Copeland A."/>
            <person name="Lapidus A."/>
            <person name="Glavina del Rio T."/>
            <person name="Tice H."/>
            <person name="Bruce D."/>
            <person name="Goodwin L."/>
            <person name="Pitluck S."/>
            <person name="Clum A."/>
            <person name="Larimer F."/>
            <person name="Land M."/>
            <person name="Hauser L."/>
            <person name="Kyrpides N."/>
            <person name="Mikhailova N."/>
            <person name="Kayluzhnaya M."/>
            <person name="Chistoserdova L."/>
        </authorList>
    </citation>
    <scope>NUCLEOTIDE SEQUENCE [LARGE SCALE GENOMIC DNA]</scope>
    <source>
        <strain evidence="2">SIP3-4</strain>
    </source>
</reference>
<dbReference type="AlphaFoldDB" id="C6XB14"/>
<dbReference type="EMBL" id="CP001674">
    <property type="protein sequence ID" value="ACT51784.1"/>
    <property type="molecule type" value="Genomic_DNA"/>
</dbReference>
<accession>C6XB14</accession>
<gene>
    <name evidence="1" type="ordered locus">Msip34_2547</name>
</gene>
<name>C6XB14_METGS</name>
<organism evidence="1 2">
    <name type="scientific">Methylovorus glucosotrophus (strain SIP3-4)</name>
    <dbReference type="NCBI Taxonomy" id="582744"/>
    <lineage>
        <taxon>Bacteria</taxon>
        <taxon>Pseudomonadati</taxon>
        <taxon>Pseudomonadota</taxon>
        <taxon>Betaproteobacteria</taxon>
        <taxon>Nitrosomonadales</taxon>
        <taxon>Methylophilaceae</taxon>
        <taxon>Methylovorus</taxon>
    </lineage>
</organism>
<dbReference type="KEGG" id="mei:Msip34_2547"/>
<dbReference type="HOGENOM" id="CLU_3253925_0_0_4"/>
<keyword evidence="2" id="KW-1185">Reference proteome</keyword>
<dbReference type="Proteomes" id="UP000002743">
    <property type="component" value="Chromosome"/>
</dbReference>